<protein>
    <recommendedName>
        <fullName evidence="5">Ribosome biogenesis regulatory protein</fullName>
    </recommendedName>
</protein>
<evidence type="ECO:0000256" key="5">
    <source>
        <dbReference type="RuleBase" id="RU364132"/>
    </source>
</evidence>
<dbReference type="GO" id="GO:0005634">
    <property type="term" value="C:nucleus"/>
    <property type="evidence" value="ECO:0007669"/>
    <property type="project" value="UniProtKB-SubCell"/>
</dbReference>
<comment type="function">
    <text evidence="5">Involved in ribosomal large subunit assembly.</text>
</comment>
<name>A0A183AWB4_9TREM</name>
<comment type="subcellular location">
    <subcellularLocation>
        <location evidence="1 5">Nucleus</location>
    </subcellularLocation>
</comment>
<keyword evidence="4 5" id="KW-0539">Nucleus</keyword>
<organism evidence="6">
    <name type="scientific">Echinostoma caproni</name>
    <dbReference type="NCBI Taxonomy" id="27848"/>
    <lineage>
        <taxon>Eukaryota</taxon>
        <taxon>Metazoa</taxon>
        <taxon>Spiralia</taxon>
        <taxon>Lophotrochozoa</taxon>
        <taxon>Platyhelminthes</taxon>
        <taxon>Trematoda</taxon>
        <taxon>Digenea</taxon>
        <taxon>Plagiorchiida</taxon>
        <taxon>Echinostomata</taxon>
        <taxon>Echinostomatoidea</taxon>
        <taxon>Echinostomatidae</taxon>
        <taxon>Echinostoma</taxon>
    </lineage>
</organism>
<evidence type="ECO:0000313" key="6">
    <source>
        <dbReference type="WBParaSite" id="ECPE_0001128401-mRNA-1"/>
    </source>
</evidence>
<evidence type="ECO:0000256" key="4">
    <source>
        <dbReference type="ARBA" id="ARBA00023242"/>
    </source>
</evidence>
<reference evidence="6" key="1">
    <citation type="submission" date="2016-06" db="UniProtKB">
        <authorList>
            <consortium name="WormBaseParasite"/>
        </authorList>
    </citation>
    <scope>IDENTIFICATION</scope>
</reference>
<dbReference type="GO" id="GO:0042254">
    <property type="term" value="P:ribosome biogenesis"/>
    <property type="evidence" value="ECO:0007669"/>
    <property type="project" value="UniProtKB-KW"/>
</dbReference>
<dbReference type="Pfam" id="PF04939">
    <property type="entry name" value="RRS1"/>
    <property type="match status" value="1"/>
</dbReference>
<dbReference type="WBParaSite" id="ECPE_0001128401-mRNA-1">
    <property type="protein sequence ID" value="ECPE_0001128401-mRNA-1"/>
    <property type="gene ID" value="ECPE_0001128401"/>
</dbReference>
<dbReference type="AlphaFoldDB" id="A0A183AWB4"/>
<sequence>LAEYDLGNLLCEDKTPLDVDRKSEAIDDHLRDIAYECTQQFFKLLWSVRIVRLKKKLIDLLINPSNRLNLRTRFPNQLFDFLIPSQRNLTRWERFARLKGIQNKKKSRKIWDPESKSWRPRWGKDRVDSVKDKWVIEVPENADPYEDQFAKLTKERTERRAKNELQRLRNISRAIKPGQGKCCLAVT</sequence>
<evidence type="ECO:0000256" key="3">
    <source>
        <dbReference type="ARBA" id="ARBA00022517"/>
    </source>
</evidence>
<accession>A0A183AWB4</accession>
<proteinExistence type="inferred from homology"/>
<dbReference type="InterPro" id="IPR007023">
    <property type="entry name" value="Ribosom_reg"/>
</dbReference>
<evidence type="ECO:0000256" key="1">
    <source>
        <dbReference type="ARBA" id="ARBA00004123"/>
    </source>
</evidence>
<evidence type="ECO:0000256" key="2">
    <source>
        <dbReference type="ARBA" id="ARBA00010077"/>
    </source>
</evidence>
<keyword evidence="3 5" id="KW-0690">Ribosome biogenesis</keyword>
<comment type="similarity">
    <text evidence="2 5">Belongs to the RRS1 family.</text>
</comment>